<proteinExistence type="predicted"/>
<sequence>MKQLAMRCFNHSSNNNKSVRLLLFLSPSILYASSSSAFLLLLPAKSKHHSYRRLHYQRNSIAHTTTTTTTSSYLTLDYFPNHSTRIVSLSLPAVAGDGTTGRDRRISSSSSSSLMDETSCSSSNDGQQNQKQRRGQGQQRNIKDTKLIANDEELARQRRIGQINQRVQKAVSAEDRIYVLEAKAKLAKQQQQTVPMPLSKSSSSLPENAVVGDATDKSNNSTTDMMMMTKEEYAELNGLLKVRGVFEEQYDPNKFTKEHVEFKDMHNDAFIQLARYCERERNKIRINRNNIEQQQQQSSSSSSSQSPPQLTYTTTTNLFFLDGPDGGTTSALLERGKFNSSQCYVANRHAASCDLLRKSGGGLLPDENVVHATSSEAFTSQGTTTTTTTTTTTDSFAHIDFTAYYFDGCGGYVPHVIDMLSSALLSPHQQEEKDDNDDNDNDHNYSNNDTDIRNTTGPIAVGYSLLGGSKNVIEKELTISRALTIIARKRGMRMIHVLDDPIRYGLTPSIQKVGGIGDSGGSNKLSNSGGNTFTTWLLLQPE</sequence>
<organism evidence="2 3">
    <name type="scientific">Fragilariopsis cylindrus CCMP1102</name>
    <dbReference type="NCBI Taxonomy" id="635003"/>
    <lineage>
        <taxon>Eukaryota</taxon>
        <taxon>Sar</taxon>
        <taxon>Stramenopiles</taxon>
        <taxon>Ochrophyta</taxon>
        <taxon>Bacillariophyta</taxon>
        <taxon>Bacillariophyceae</taxon>
        <taxon>Bacillariophycidae</taxon>
        <taxon>Bacillariales</taxon>
        <taxon>Bacillariaceae</taxon>
        <taxon>Fragilariopsis</taxon>
    </lineage>
</organism>
<protein>
    <submittedName>
        <fullName evidence="2">Uncharacterized protein</fullName>
    </submittedName>
</protein>
<feature type="region of interest" description="Disordered" evidence="1">
    <location>
        <begin position="97"/>
        <end position="146"/>
    </location>
</feature>
<dbReference type="Proteomes" id="UP000095751">
    <property type="component" value="Unassembled WGS sequence"/>
</dbReference>
<accession>A0A1E7F0X6</accession>
<name>A0A1E7F0X6_9STRA</name>
<evidence type="ECO:0000313" key="3">
    <source>
        <dbReference type="Proteomes" id="UP000095751"/>
    </source>
</evidence>
<reference evidence="2 3" key="1">
    <citation type="submission" date="2016-09" db="EMBL/GenBank/DDBJ databases">
        <title>Extensive genetic diversity and differential bi-allelic expression allows diatom success in the polar Southern Ocean.</title>
        <authorList>
            <consortium name="DOE Joint Genome Institute"/>
            <person name="Mock T."/>
            <person name="Otillar R.P."/>
            <person name="Strauss J."/>
            <person name="Dupont C."/>
            <person name="Frickenhaus S."/>
            <person name="Maumus F."/>
            <person name="Mcmullan M."/>
            <person name="Sanges R."/>
            <person name="Schmutz J."/>
            <person name="Toseland A."/>
            <person name="Valas R."/>
            <person name="Veluchamy A."/>
            <person name="Ward B.J."/>
            <person name="Allen A."/>
            <person name="Barry K."/>
            <person name="Falciatore A."/>
            <person name="Ferrante M."/>
            <person name="Fortunato A.E."/>
            <person name="Gloeckner G."/>
            <person name="Gruber A."/>
            <person name="Hipkin R."/>
            <person name="Janech M."/>
            <person name="Kroth P."/>
            <person name="Leese F."/>
            <person name="Lindquist E."/>
            <person name="Lyon B.R."/>
            <person name="Martin J."/>
            <person name="Mayer C."/>
            <person name="Parker M."/>
            <person name="Quesneville H."/>
            <person name="Raymond J."/>
            <person name="Uhlig C."/>
            <person name="Valentin K.U."/>
            <person name="Worden A.Z."/>
            <person name="Armbrust E.V."/>
            <person name="Bowler C."/>
            <person name="Green B."/>
            <person name="Moulton V."/>
            <person name="Van Oosterhout C."/>
            <person name="Grigoriev I."/>
        </authorList>
    </citation>
    <scope>NUCLEOTIDE SEQUENCE [LARGE SCALE GENOMIC DNA]</scope>
    <source>
        <strain evidence="2 3">CCMP1102</strain>
    </source>
</reference>
<evidence type="ECO:0000313" key="2">
    <source>
        <dbReference type="EMBL" id="OEU11744.1"/>
    </source>
</evidence>
<gene>
    <name evidence="2" type="ORF">FRACYDRAFT_244867</name>
</gene>
<dbReference type="KEGG" id="fcy:FRACYDRAFT_244867"/>
<feature type="region of interest" description="Disordered" evidence="1">
    <location>
        <begin position="426"/>
        <end position="453"/>
    </location>
</feature>
<dbReference type="InParanoid" id="A0A1E7F0X6"/>
<feature type="compositionally biased region" description="Low complexity" evidence="1">
    <location>
        <begin position="107"/>
        <end position="140"/>
    </location>
</feature>
<dbReference type="EMBL" id="KV784366">
    <property type="protein sequence ID" value="OEU11744.1"/>
    <property type="molecule type" value="Genomic_DNA"/>
</dbReference>
<dbReference type="AlphaFoldDB" id="A0A1E7F0X6"/>
<keyword evidence="3" id="KW-1185">Reference proteome</keyword>
<feature type="region of interest" description="Disordered" evidence="1">
    <location>
        <begin position="291"/>
        <end position="310"/>
    </location>
</feature>
<feature type="region of interest" description="Disordered" evidence="1">
    <location>
        <begin position="191"/>
        <end position="222"/>
    </location>
</feature>
<dbReference type="OrthoDB" id="42168at2759"/>
<evidence type="ECO:0000256" key="1">
    <source>
        <dbReference type="SAM" id="MobiDB-lite"/>
    </source>
</evidence>